<sequence length="90" mass="10321">MDEVAVHPRVHERHPEVSAEDVLSAWKHAIRSAPWVDDSRTWVSVGMDVKGRLLEMVAVHNGRGDWLVYHAMTPPSKKTLKELSIDRRRS</sequence>
<evidence type="ECO:0000313" key="1">
    <source>
        <dbReference type="EMBL" id="OLO53393.1"/>
    </source>
</evidence>
<name>A0A1Q8VYC5_9ACTO</name>
<dbReference type="AlphaFoldDB" id="A0A1Q8VYC5"/>
<evidence type="ECO:0008006" key="3">
    <source>
        <dbReference type="Google" id="ProtNLM"/>
    </source>
</evidence>
<evidence type="ECO:0000313" key="2">
    <source>
        <dbReference type="Proteomes" id="UP000185772"/>
    </source>
</evidence>
<proteinExistence type="predicted"/>
<gene>
    <name evidence="1" type="ORF">BKH27_06370</name>
</gene>
<reference evidence="1 2" key="1">
    <citation type="submission" date="2016-12" db="EMBL/GenBank/DDBJ databases">
        <title>Genomic comparison of strains in the 'Actinomyces naeslundii' group.</title>
        <authorList>
            <person name="Mughal S.R."/>
            <person name="Do T."/>
            <person name="Gilbert S.C."/>
            <person name="Witherden E.A."/>
            <person name="Didelot X."/>
            <person name="Beighton D."/>
        </authorList>
    </citation>
    <scope>NUCLEOTIDE SEQUENCE [LARGE SCALE GENOMIC DNA]</scope>
    <source>
        <strain evidence="1 2">MMRCO6-1</strain>
    </source>
</reference>
<accession>A0A1Q8VYC5</accession>
<dbReference type="Proteomes" id="UP000185772">
    <property type="component" value="Unassembled WGS sequence"/>
</dbReference>
<protein>
    <recommendedName>
        <fullName evidence="3">Toxin</fullName>
    </recommendedName>
</protein>
<comment type="caution">
    <text evidence="1">The sequence shown here is derived from an EMBL/GenBank/DDBJ whole genome shotgun (WGS) entry which is preliminary data.</text>
</comment>
<organism evidence="1 2">
    <name type="scientific">Actinomyces oris</name>
    <dbReference type="NCBI Taxonomy" id="544580"/>
    <lineage>
        <taxon>Bacteria</taxon>
        <taxon>Bacillati</taxon>
        <taxon>Actinomycetota</taxon>
        <taxon>Actinomycetes</taxon>
        <taxon>Actinomycetales</taxon>
        <taxon>Actinomycetaceae</taxon>
        <taxon>Actinomyces</taxon>
    </lineage>
</organism>
<dbReference type="EMBL" id="MSKM01000020">
    <property type="protein sequence ID" value="OLO53393.1"/>
    <property type="molecule type" value="Genomic_DNA"/>
</dbReference>